<feature type="domain" description="Recombinase" evidence="9">
    <location>
        <begin position="168"/>
        <end position="330"/>
    </location>
</feature>
<keyword evidence="3" id="KW-0233">DNA recombination</keyword>
<dbReference type="InterPro" id="IPR025827">
    <property type="entry name" value="Zn_ribbon_recom_dom"/>
</dbReference>
<keyword evidence="6" id="KW-0175">Coiled coil</keyword>
<dbReference type="GO" id="GO:0000150">
    <property type="term" value="F:DNA strand exchange activity"/>
    <property type="evidence" value="ECO:0007669"/>
    <property type="project" value="InterPro"/>
</dbReference>
<dbReference type="Gene3D" id="3.40.50.1390">
    <property type="entry name" value="Resolvase, N-terminal catalytic domain"/>
    <property type="match status" value="1"/>
</dbReference>
<dbReference type="PROSITE" id="PS51736">
    <property type="entry name" value="RECOMBINASES_3"/>
    <property type="match status" value="1"/>
</dbReference>
<accession>A0AB35T5X8</accession>
<evidence type="ECO:0000256" key="4">
    <source>
        <dbReference type="PIRSR" id="PIRSR606118-50"/>
    </source>
</evidence>
<dbReference type="Gene3D" id="3.90.1750.20">
    <property type="entry name" value="Putative Large Serine Recombinase, Chain B, Domain 2"/>
    <property type="match status" value="1"/>
</dbReference>
<feature type="region of interest" description="Disordered" evidence="7">
    <location>
        <begin position="563"/>
        <end position="625"/>
    </location>
</feature>
<keyword evidence="1" id="KW-0229">DNA integration</keyword>
<dbReference type="InterPro" id="IPR011109">
    <property type="entry name" value="DNA_bind_recombinase_dom"/>
</dbReference>
<evidence type="ECO:0000256" key="2">
    <source>
        <dbReference type="ARBA" id="ARBA00023125"/>
    </source>
</evidence>
<dbReference type="Proteomes" id="UP001281130">
    <property type="component" value="Unassembled WGS sequence"/>
</dbReference>
<evidence type="ECO:0000259" key="9">
    <source>
        <dbReference type="PROSITE" id="PS51737"/>
    </source>
</evidence>
<sequence>MPGTNGHGPKRAVLYARVSTEEQARSGYSLAQQLEALRDYCEREGYEVIEEVVDPGQSGASLERPGMDRVRDLVSAGGVSVVLAQDRDRFAREPAYLYLLREEFAEHGTTLRALNDHGGDTPEGQLADGILDQIARFERLKTTERMRRGKLRRAREGKVIGNQKANLGFRYDEEREGLVVDEETMPIVRDIFRIIGAEGRPIYAAKKELERRGIITPYGRKSWSGSYIRKIVNSDVYRPHTYEEVKKLVSREVAATLEEDKRYGIWWWGRQRHTVKQASESTPEGRRYYKRKKTRWNPEEQWIAVPVPDSGIPREWIDAARERIKHNARPQSSGLRFYELAGMAYCGCCGRQMARTAAKNNAGTRFFYYRCMKRWSEGKEACANNRSHSAPKTEAYVWEKVRAYMMSPEMLRQDLERAIELRRTEMRGDPEREAKAWLEKLSQAEGMRAGYQEQAARGLMTLDELASRLKDLEEQRKTARRELEAARNRAGELEELERAKEEILERYEAISPEALDNLTREQRHHFYGVLRLKVWLRPDKAPELEFSGMPAEDFFVSNFETESGCRSLRTRGPPTKRPSRPRYRRSPAPPRKRAARRSPRPSSLPRAARSSCPPKPRNPLQRPRS</sequence>
<dbReference type="InterPro" id="IPR038109">
    <property type="entry name" value="DNA_bind_recomb_sf"/>
</dbReference>
<keyword evidence="2" id="KW-0238">DNA-binding</keyword>
<gene>
    <name evidence="10" type="ORF">SIL72_14725</name>
</gene>
<dbReference type="PANTHER" id="PTHR30461">
    <property type="entry name" value="DNA-INVERTASE FROM LAMBDOID PROPHAGE"/>
    <property type="match status" value="1"/>
</dbReference>
<feature type="compositionally biased region" description="Low complexity" evidence="7">
    <location>
        <begin position="600"/>
        <end position="612"/>
    </location>
</feature>
<evidence type="ECO:0000259" key="8">
    <source>
        <dbReference type="PROSITE" id="PS51736"/>
    </source>
</evidence>
<dbReference type="InterPro" id="IPR050639">
    <property type="entry name" value="SSR_resolvase"/>
</dbReference>
<dbReference type="InterPro" id="IPR006118">
    <property type="entry name" value="Recombinase_CS"/>
</dbReference>
<evidence type="ECO:0000256" key="1">
    <source>
        <dbReference type="ARBA" id="ARBA00022908"/>
    </source>
</evidence>
<dbReference type="Pfam" id="PF13408">
    <property type="entry name" value="Zn_ribbon_recom"/>
    <property type="match status" value="1"/>
</dbReference>
<dbReference type="PROSITE" id="PS00397">
    <property type="entry name" value="RECOMBINASES_1"/>
    <property type="match status" value="1"/>
</dbReference>
<dbReference type="Pfam" id="PF07508">
    <property type="entry name" value="Recombinase"/>
    <property type="match status" value="1"/>
</dbReference>
<dbReference type="InterPro" id="IPR036162">
    <property type="entry name" value="Resolvase-like_N_sf"/>
</dbReference>
<evidence type="ECO:0000313" key="11">
    <source>
        <dbReference type="Proteomes" id="UP001281130"/>
    </source>
</evidence>
<evidence type="ECO:0000256" key="7">
    <source>
        <dbReference type="SAM" id="MobiDB-lite"/>
    </source>
</evidence>
<evidence type="ECO:0000256" key="5">
    <source>
        <dbReference type="PROSITE-ProRule" id="PRU10137"/>
    </source>
</evidence>
<proteinExistence type="predicted"/>
<evidence type="ECO:0000256" key="6">
    <source>
        <dbReference type="SAM" id="Coils"/>
    </source>
</evidence>
<dbReference type="InterPro" id="IPR006119">
    <property type="entry name" value="Resolv_N"/>
</dbReference>
<feature type="compositionally biased region" description="Basic residues" evidence="7">
    <location>
        <begin position="577"/>
        <end position="599"/>
    </location>
</feature>
<dbReference type="PROSITE" id="PS51737">
    <property type="entry name" value="RECOMBINASE_DNA_BIND"/>
    <property type="match status" value="1"/>
</dbReference>
<dbReference type="CDD" id="cd00338">
    <property type="entry name" value="Ser_Recombinase"/>
    <property type="match status" value="1"/>
</dbReference>
<dbReference type="Pfam" id="PF00239">
    <property type="entry name" value="Resolvase"/>
    <property type="match status" value="1"/>
</dbReference>
<dbReference type="SMART" id="SM00857">
    <property type="entry name" value="Resolvase"/>
    <property type="match status" value="1"/>
</dbReference>
<dbReference type="GO" id="GO:0003677">
    <property type="term" value="F:DNA binding"/>
    <property type="evidence" value="ECO:0007669"/>
    <property type="project" value="UniProtKB-KW"/>
</dbReference>
<dbReference type="AlphaFoldDB" id="A0AB35T5X8"/>
<dbReference type="PANTHER" id="PTHR30461:SF23">
    <property type="entry name" value="DNA RECOMBINASE-RELATED"/>
    <property type="match status" value="1"/>
</dbReference>
<evidence type="ECO:0000313" key="10">
    <source>
        <dbReference type="EMBL" id="MDX5895279.1"/>
    </source>
</evidence>
<dbReference type="GO" id="GO:0015074">
    <property type="term" value="P:DNA integration"/>
    <property type="evidence" value="ECO:0007669"/>
    <property type="project" value="UniProtKB-KW"/>
</dbReference>
<reference evidence="10" key="1">
    <citation type="submission" date="2023-11" db="EMBL/GenBank/DDBJ databases">
        <title>MicrobeMod: A computational toolkit for identifying prokaryotic methylation and restriction-modification with nanopore sequencing.</title>
        <authorList>
            <person name="Crits-Christoph A."/>
            <person name="Kang S.C."/>
            <person name="Lee H."/>
            <person name="Ostrov N."/>
        </authorList>
    </citation>
    <scope>NUCLEOTIDE SEQUENCE</scope>
    <source>
        <strain evidence="10">ATCC 51242</strain>
    </source>
</reference>
<dbReference type="SUPFAM" id="SSF53041">
    <property type="entry name" value="Resolvase-like"/>
    <property type="match status" value="1"/>
</dbReference>
<protein>
    <submittedName>
        <fullName evidence="10">Recombinase family protein</fullName>
    </submittedName>
</protein>
<feature type="coiled-coil region" evidence="6">
    <location>
        <begin position="455"/>
        <end position="506"/>
    </location>
</feature>
<feature type="active site" description="O-(5'-phospho-DNA)-serine intermediate" evidence="4 5">
    <location>
        <position position="19"/>
    </location>
</feature>
<name>A0AB35T5X8_RUBRA</name>
<feature type="domain" description="Resolvase/invertase-type recombinase catalytic" evidence="8">
    <location>
        <begin position="11"/>
        <end position="157"/>
    </location>
</feature>
<organism evidence="10 11">
    <name type="scientific">Rubrobacter radiotolerans</name>
    <name type="common">Arthrobacter radiotolerans</name>
    <dbReference type="NCBI Taxonomy" id="42256"/>
    <lineage>
        <taxon>Bacteria</taxon>
        <taxon>Bacillati</taxon>
        <taxon>Actinomycetota</taxon>
        <taxon>Rubrobacteria</taxon>
        <taxon>Rubrobacterales</taxon>
        <taxon>Rubrobacteraceae</taxon>
        <taxon>Rubrobacter</taxon>
    </lineage>
</organism>
<evidence type="ECO:0000256" key="3">
    <source>
        <dbReference type="ARBA" id="ARBA00023172"/>
    </source>
</evidence>
<dbReference type="EMBL" id="JAWXXX010000002">
    <property type="protein sequence ID" value="MDX5895279.1"/>
    <property type="molecule type" value="Genomic_DNA"/>
</dbReference>
<comment type="caution">
    <text evidence="10">The sequence shown here is derived from an EMBL/GenBank/DDBJ whole genome shotgun (WGS) entry which is preliminary data.</text>
</comment>